<dbReference type="GO" id="GO:0008270">
    <property type="term" value="F:zinc ion binding"/>
    <property type="evidence" value="ECO:0007669"/>
    <property type="project" value="UniProtKB-KW"/>
</dbReference>
<feature type="compositionally biased region" description="Low complexity" evidence="5">
    <location>
        <begin position="494"/>
        <end position="515"/>
    </location>
</feature>
<feature type="compositionally biased region" description="Basic and acidic residues" evidence="5">
    <location>
        <begin position="572"/>
        <end position="581"/>
    </location>
</feature>
<keyword evidence="2 4" id="KW-0863">Zinc-finger</keyword>
<dbReference type="RefSeq" id="XP_062626826.1">
    <property type="nucleotide sequence ID" value="XM_062770843.1"/>
</dbReference>
<feature type="compositionally biased region" description="Gly residues" evidence="5">
    <location>
        <begin position="660"/>
        <end position="673"/>
    </location>
</feature>
<dbReference type="SMART" id="SM00355">
    <property type="entry name" value="ZnF_C2H2"/>
    <property type="match status" value="2"/>
</dbReference>
<dbReference type="AlphaFoldDB" id="A0AAF0Y9T8"/>
<evidence type="ECO:0000256" key="4">
    <source>
        <dbReference type="PROSITE-ProRule" id="PRU00042"/>
    </source>
</evidence>
<feature type="compositionally biased region" description="Basic and acidic residues" evidence="5">
    <location>
        <begin position="299"/>
        <end position="326"/>
    </location>
</feature>
<gene>
    <name evidence="7" type="primary">BCR1_2</name>
    <name evidence="7" type="ORF">LOC62_03G004323</name>
</gene>
<feature type="region of interest" description="Disordered" evidence="5">
    <location>
        <begin position="56"/>
        <end position="207"/>
    </location>
</feature>
<evidence type="ECO:0000313" key="7">
    <source>
        <dbReference type="EMBL" id="WOO80794.1"/>
    </source>
</evidence>
<name>A0AAF0Y9T8_9TREE</name>
<protein>
    <submittedName>
        <fullName evidence="7">Biofilm and cell wall regulator 1</fullName>
    </submittedName>
</protein>
<evidence type="ECO:0000256" key="1">
    <source>
        <dbReference type="ARBA" id="ARBA00022723"/>
    </source>
</evidence>
<accession>A0AAF0Y9T8</accession>
<feature type="region of interest" description="Disordered" evidence="5">
    <location>
        <begin position="296"/>
        <end position="686"/>
    </location>
</feature>
<feature type="compositionally biased region" description="Pro residues" evidence="5">
    <location>
        <begin position="463"/>
        <end position="475"/>
    </location>
</feature>
<dbReference type="SUPFAM" id="SSF57667">
    <property type="entry name" value="beta-beta-alpha zinc fingers"/>
    <property type="match status" value="1"/>
</dbReference>
<feature type="compositionally biased region" description="Pro residues" evidence="5">
    <location>
        <begin position="120"/>
        <end position="131"/>
    </location>
</feature>
<dbReference type="FunFam" id="3.30.160.60:FF:002343">
    <property type="entry name" value="Zinc finger protein 33A"/>
    <property type="match status" value="1"/>
</dbReference>
<sequence>MSSTTTTHYSNFAHPTRASVILLVPALIRLAPQQLLYAFRIRAPSRDQRRHFMSLTTTAPLSLPPHPTDRVHPSMSYPPTDDRAYQGYYSRPAPGSAHGPPAPDASSPERLHSAGGPYPKAIPPHGVPPQSPSHAYPPQDIGPAPGSSHGYPPQQPITPLSGSAGYPPQAPPQPYYGVAGAGQDPSLPSPPAGPGSRPGTAGYTQEGAPIVPVGISGGKMFRCRGFGECDKVFTRSEHLARHVRKHTGERPFPCHCGKAFSRLDNLRQHAATVHADQTQLNEAMLTSLASVHAALSQRANREQRRRGEVVEVPKNAVERPRGDRNSKNPPTGPVQIPPGGIYNSGPGYHQPHGGWAPPPEHGGRPRTAGSWVEYPRPPSSAGGHPYPAGYYEQGPPPSSHGRPPTANAPPGTAGSDDSSQVAYPYRPVSSNGPGVPQAGNWTSPPTPHAGYPPSDPSLYPQGSVPPPDGQHPYPPEHAQGGAGYGPPPPGSSGGYYYPAQQGGQGYYGQQSPAQQHPATFSSVPPPAGGAAPAQSYPPNYNGQASDSPFQYNAPPGGSYPYPPGGYDQRKRRSDDDSADARKHPRASNEAAPSGEPRAPGQPGQDPLWLPPTAERRSSLAISALLGSPQQEQRSRPSTGEMPPGGQPPAGYPYYQDDRAGGGVPGGIRGGGGDRPGDRKPKALVAE</sequence>
<reference evidence="7" key="1">
    <citation type="submission" date="2023-10" db="EMBL/GenBank/DDBJ databases">
        <authorList>
            <person name="Noh H."/>
        </authorList>
    </citation>
    <scope>NUCLEOTIDE SEQUENCE</scope>
    <source>
        <strain evidence="7">DUCC4014</strain>
    </source>
</reference>
<keyword evidence="3" id="KW-0862">Zinc</keyword>
<feature type="compositionally biased region" description="Polar residues" evidence="5">
    <location>
        <begin position="536"/>
        <end position="550"/>
    </location>
</feature>
<dbReference type="Gene3D" id="3.30.160.60">
    <property type="entry name" value="Classic Zinc Finger"/>
    <property type="match status" value="2"/>
</dbReference>
<evidence type="ECO:0000313" key="8">
    <source>
        <dbReference type="Proteomes" id="UP000827549"/>
    </source>
</evidence>
<keyword evidence="8" id="KW-1185">Reference proteome</keyword>
<dbReference type="PANTHER" id="PTHR23235">
    <property type="entry name" value="KRUEPPEL-LIKE TRANSCRIPTION FACTOR"/>
    <property type="match status" value="1"/>
</dbReference>
<evidence type="ECO:0000256" key="5">
    <source>
        <dbReference type="SAM" id="MobiDB-lite"/>
    </source>
</evidence>
<dbReference type="GO" id="GO:0000981">
    <property type="term" value="F:DNA-binding transcription factor activity, RNA polymerase II-specific"/>
    <property type="evidence" value="ECO:0007669"/>
    <property type="project" value="TreeGrafter"/>
</dbReference>
<feature type="compositionally biased region" description="Low complexity" evidence="5">
    <location>
        <begin position="90"/>
        <end position="106"/>
    </location>
</feature>
<dbReference type="Proteomes" id="UP000827549">
    <property type="component" value="Chromosome 3"/>
</dbReference>
<evidence type="ECO:0000256" key="2">
    <source>
        <dbReference type="ARBA" id="ARBA00022771"/>
    </source>
</evidence>
<proteinExistence type="predicted"/>
<dbReference type="PROSITE" id="PS50157">
    <property type="entry name" value="ZINC_FINGER_C2H2_2"/>
    <property type="match status" value="2"/>
</dbReference>
<feature type="compositionally biased region" description="Low complexity" evidence="5">
    <location>
        <begin position="403"/>
        <end position="414"/>
    </location>
</feature>
<dbReference type="Pfam" id="PF00096">
    <property type="entry name" value="zf-C2H2"/>
    <property type="match status" value="2"/>
</dbReference>
<dbReference type="PANTHER" id="PTHR23235:SF120">
    <property type="entry name" value="KRUPPEL-LIKE FACTOR 15"/>
    <property type="match status" value="1"/>
</dbReference>
<dbReference type="InterPro" id="IPR036236">
    <property type="entry name" value="Znf_C2H2_sf"/>
</dbReference>
<feature type="domain" description="C2H2-type" evidence="6">
    <location>
        <begin position="221"/>
        <end position="251"/>
    </location>
</feature>
<dbReference type="GeneID" id="87807561"/>
<feature type="domain" description="C2H2-type" evidence="6">
    <location>
        <begin position="252"/>
        <end position="279"/>
    </location>
</feature>
<dbReference type="InterPro" id="IPR013087">
    <property type="entry name" value="Znf_C2H2_type"/>
</dbReference>
<organism evidence="7 8">
    <name type="scientific">Vanrija pseudolonga</name>
    <dbReference type="NCBI Taxonomy" id="143232"/>
    <lineage>
        <taxon>Eukaryota</taxon>
        <taxon>Fungi</taxon>
        <taxon>Dikarya</taxon>
        <taxon>Basidiomycota</taxon>
        <taxon>Agaricomycotina</taxon>
        <taxon>Tremellomycetes</taxon>
        <taxon>Trichosporonales</taxon>
        <taxon>Trichosporonaceae</taxon>
        <taxon>Vanrija</taxon>
    </lineage>
</organism>
<evidence type="ECO:0000256" key="3">
    <source>
        <dbReference type="ARBA" id="ARBA00022833"/>
    </source>
</evidence>
<feature type="compositionally biased region" description="Polar residues" evidence="5">
    <location>
        <begin position="627"/>
        <end position="637"/>
    </location>
</feature>
<evidence type="ECO:0000259" key="6">
    <source>
        <dbReference type="PROSITE" id="PS50157"/>
    </source>
</evidence>
<keyword evidence="1" id="KW-0479">Metal-binding</keyword>
<dbReference type="EMBL" id="CP086716">
    <property type="protein sequence ID" value="WOO80794.1"/>
    <property type="molecule type" value="Genomic_DNA"/>
</dbReference>
<dbReference type="GO" id="GO:0000978">
    <property type="term" value="F:RNA polymerase II cis-regulatory region sequence-specific DNA binding"/>
    <property type="evidence" value="ECO:0007669"/>
    <property type="project" value="TreeGrafter"/>
</dbReference>